<accession>A0AAD9YDA3</accession>
<name>A0AAD9YDA3_COLKA</name>
<dbReference type="EMBL" id="VYYT01000217">
    <property type="protein sequence ID" value="KAK2755810.1"/>
    <property type="molecule type" value="Genomic_DNA"/>
</dbReference>
<dbReference type="AlphaFoldDB" id="A0AAD9YDA3"/>
<keyword evidence="3" id="KW-1185">Reference proteome</keyword>
<dbReference type="Proteomes" id="UP001281614">
    <property type="component" value="Unassembled WGS sequence"/>
</dbReference>
<organism evidence="2 3">
    <name type="scientific">Colletotrichum kahawae</name>
    <name type="common">Coffee berry disease fungus</name>
    <dbReference type="NCBI Taxonomy" id="34407"/>
    <lineage>
        <taxon>Eukaryota</taxon>
        <taxon>Fungi</taxon>
        <taxon>Dikarya</taxon>
        <taxon>Ascomycota</taxon>
        <taxon>Pezizomycotina</taxon>
        <taxon>Sordariomycetes</taxon>
        <taxon>Hypocreomycetidae</taxon>
        <taxon>Glomerellales</taxon>
        <taxon>Glomerellaceae</taxon>
        <taxon>Colletotrichum</taxon>
        <taxon>Colletotrichum gloeosporioides species complex</taxon>
    </lineage>
</organism>
<protein>
    <submittedName>
        <fullName evidence="2">Uncharacterized protein</fullName>
    </submittedName>
</protein>
<keyword evidence="1" id="KW-0472">Membrane</keyword>
<keyword evidence="1" id="KW-0812">Transmembrane</keyword>
<keyword evidence="1" id="KW-1133">Transmembrane helix</keyword>
<feature type="transmembrane region" description="Helical" evidence="1">
    <location>
        <begin position="292"/>
        <end position="317"/>
    </location>
</feature>
<proteinExistence type="predicted"/>
<reference evidence="2" key="1">
    <citation type="submission" date="2023-02" db="EMBL/GenBank/DDBJ databases">
        <title>Colletotrichum kahawae CIFC_Que2 genome sequencing and assembly.</title>
        <authorList>
            <person name="Baroncelli R."/>
        </authorList>
    </citation>
    <scope>NUCLEOTIDE SEQUENCE</scope>
    <source>
        <strain evidence="2">CIFC_Que2</strain>
    </source>
</reference>
<sequence>MSQLAIGNPVRFQDWFSTFGPKLQNISTGVCNDTLNAYLADYRNLNTRTCDLHLDCILGDTPESVKAKIASAAIFLGILPSMLSMMGPSMTQLTLLSARRPLLAILIALGSTAFCLDRLFHIETPADILSMVQGERFIPRIRSSKWGVVVSIMEYLFIGAAVFNVINLAVRVGDYTVMSFQCNIWFFPLIWVLSVTFIFLLVAIPFQFSAIAKHIRNRTGPGTFNPVDAGPEGPDDTQWTPLPPRAEWASPSGTFSRQNSGTSVSKFMLRELTPGLRHASLKVNEVPQFEPWVAVLFGVGSFFAAFHIILGTGWFSSILFLSPGDAIKVIMRFFASSVVCRLVVMVELASMKSQEMPRGGE</sequence>
<feature type="transmembrane region" description="Helical" evidence="1">
    <location>
        <begin position="329"/>
        <end position="349"/>
    </location>
</feature>
<evidence type="ECO:0000256" key="1">
    <source>
        <dbReference type="SAM" id="Phobius"/>
    </source>
</evidence>
<feature type="transmembrane region" description="Helical" evidence="1">
    <location>
        <begin position="146"/>
        <end position="166"/>
    </location>
</feature>
<comment type="caution">
    <text evidence="2">The sequence shown here is derived from an EMBL/GenBank/DDBJ whole genome shotgun (WGS) entry which is preliminary data.</text>
</comment>
<gene>
    <name evidence="2" type="ORF">CKAH01_17262</name>
</gene>
<evidence type="ECO:0000313" key="2">
    <source>
        <dbReference type="EMBL" id="KAK2755810.1"/>
    </source>
</evidence>
<feature type="transmembrane region" description="Helical" evidence="1">
    <location>
        <begin position="186"/>
        <end position="208"/>
    </location>
</feature>
<evidence type="ECO:0000313" key="3">
    <source>
        <dbReference type="Proteomes" id="UP001281614"/>
    </source>
</evidence>